<evidence type="ECO:0000313" key="2">
    <source>
        <dbReference type="Proteomes" id="UP001153332"/>
    </source>
</evidence>
<comment type="caution">
    <text evidence="1">The sequence shown here is derived from an EMBL/GenBank/DDBJ whole genome shotgun (WGS) entry which is preliminary data.</text>
</comment>
<proteinExistence type="predicted"/>
<gene>
    <name evidence="1" type="ORF">O1611_g1931</name>
</gene>
<organism evidence="1 2">
    <name type="scientific">Lasiodiplodia mahajangana</name>
    <dbReference type="NCBI Taxonomy" id="1108764"/>
    <lineage>
        <taxon>Eukaryota</taxon>
        <taxon>Fungi</taxon>
        <taxon>Dikarya</taxon>
        <taxon>Ascomycota</taxon>
        <taxon>Pezizomycotina</taxon>
        <taxon>Dothideomycetes</taxon>
        <taxon>Dothideomycetes incertae sedis</taxon>
        <taxon>Botryosphaeriales</taxon>
        <taxon>Botryosphaeriaceae</taxon>
        <taxon>Lasiodiplodia</taxon>
    </lineage>
</organism>
<dbReference type="Proteomes" id="UP001153332">
    <property type="component" value="Unassembled WGS sequence"/>
</dbReference>
<evidence type="ECO:0000313" key="1">
    <source>
        <dbReference type="EMBL" id="KAJ8131699.1"/>
    </source>
</evidence>
<dbReference type="EMBL" id="JAPUUL010000244">
    <property type="protein sequence ID" value="KAJ8131699.1"/>
    <property type="molecule type" value="Genomic_DNA"/>
</dbReference>
<sequence length="495" mass="55561">MLAMDPLSTPTSPLPLSPDQTGQHISTEHVPADLEGSATGIDRKTKKRIQNRVAQRTYRTRIKQRLHDLQQEVHTLRQKEEEQQRDSRPYEAGVNDSEGEGMRFYSPFIRDFNAAPTHGKERSNMEAVRQDGPDIKTTDSGPWAGIPGQSNMWSSPAEDSGYLYNSGFHMPTRPRLELTAGATMQDLSPPTLPINISTSINYSPAYHREHQRDTLGFSSGIEGNLQQPVVNQANNPFATTEEGRVTNFQTFNSPRVSPWGHKVELNATAEGSTSPIAARHANIPQPILYPDGTTAESMMPTPAQWPDNTFPNPQATLEERFEYVLSCAQRAGFDSFDTLSYHYYTRNFNPASALALDQRMSRNRRVPELLAELRKQAASWSTWQRRGYEDEMLKAAEEICITEFNEFRKWEEPESLNETALGDMLPNLGAFLTALVASNPHLSQRQISETNPKTEEETMDPIVALPKIERPGPAEIGYVYSSCLAILSSEFESGW</sequence>
<protein>
    <submittedName>
        <fullName evidence="1">Uncharacterized protein</fullName>
    </submittedName>
</protein>
<accession>A0ACC2JWB6</accession>
<reference evidence="1" key="1">
    <citation type="submission" date="2022-12" db="EMBL/GenBank/DDBJ databases">
        <title>Genome Sequence of Lasiodiplodia mahajangana.</title>
        <authorList>
            <person name="Buettner E."/>
        </authorList>
    </citation>
    <scope>NUCLEOTIDE SEQUENCE</scope>
    <source>
        <strain evidence="1">VT137</strain>
    </source>
</reference>
<name>A0ACC2JWB6_9PEZI</name>
<keyword evidence="2" id="KW-1185">Reference proteome</keyword>